<keyword evidence="2" id="KW-1185">Reference proteome</keyword>
<comment type="caution">
    <text evidence="1">The sequence shown here is derived from an EMBL/GenBank/DDBJ whole genome shotgun (WGS) entry which is preliminary data.</text>
</comment>
<dbReference type="RefSeq" id="WP_113045055.1">
    <property type="nucleotide sequence ID" value="NZ_QMFZ01000004.1"/>
</dbReference>
<name>A0A365QZ92_9BURK</name>
<dbReference type="CDD" id="cd06587">
    <property type="entry name" value="VOC"/>
    <property type="match status" value="1"/>
</dbReference>
<dbReference type="AlphaFoldDB" id="A0A365QZ92"/>
<gene>
    <name evidence="1" type="ORF">DPV79_06615</name>
</gene>
<organism evidence="1 2">
    <name type="scientific">Burkholderia reimsis</name>
    <dbReference type="NCBI Taxonomy" id="2234132"/>
    <lineage>
        <taxon>Bacteria</taxon>
        <taxon>Pseudomonadati</taxon>
        <taxon>Pseudomonadota</taxon>
        <taxon>Betaproteobacteria</taxon>
        <taxon>Burkholderiales</taxon>
        <taxon>Burkholderiaceae</taxon>
        <taxon>Burkholderia</taxon>
    </lineage>
</organism>
<evidence type="ECO:0008006" key="3">
    <source>
        <dbReference type="Google" id="ProtNLM"/>
    </source>
</evidence>
<evidence type="ECO:0000313" key="2">
    <source>
        <dbReference type="Proteomes" id="UP000252458"/>
    </source>
</evidence>
<accession>A0A365QZ92</accession>
<evidence type="ECO:0000313" key="1">
    <source>
        <dbReference type="EMBL" id="RBB41297.1"/>
    </source>
</evidence>
<reference evidence="1 2" key="1">
    <citation type="submission" date="2018-06" db="EMBL/GenBank/DDBJ databases">
        <title>Draft genome sequence of Burkholderia reimsis strain BE51 isolated from a French agricultural soil.</title>
        <authorList>
            <person name="Esmaeel Q."/>
        </authorList>
    </citation>
    <scope>NUCLEOTIDE SEQUENCE [LARGE SCALE GENOMIC DNA]</scope>
    <source>
        <strain evidence="1 2">BE51</strain>
    </source>
</reference>
<sequence>MTDSKHHPSLEKLKLYVETFGWRCLSDTWAGYHTRYVFECGRGHRFERHATPLLYRAGKQPVCAECEDEAIRESWLAKVAGQGGELVRGTFTGLLEYYRLRCAEGHEWETQGRKISEGSWCPSCAHEASARRNLLSDGLKRLRAAARAHGGRCLATAYTGARSYYPVECVKGHRWEAEGGEILRGTWCLRCARSASQTDANGLTRLQAAAQSHGGVCLSTEYVGQAGKYRFRCREGHEWMVTGQLVLQGRWCRRCAADRRRLSIEEMRETAAQRGGACLSDTYVGKEHKLTWQCHRGHIWQARAGSVRQGSWCPSCAILDRIRAKNNWKRSRYEGAGKLDD</sequence>
<proteinExistence type="predicted"/>
<dbReference type="EMBL" id="QMFZ01000004">
    <property type="protein sequence ID" value="RBB41297.1"/>
    <property type="molecule type" value="Genomic_DNA"/>
</dbReference>
<dbReference type="Proteomes" id="UP000252458">
    <property type="component" value="Unassembled WGS sequence"/>
</dbReference>
<protein>
    <recommendedName>
        <fullName evidence="3">Zinc-ribbon domain-containing protein</fullName>
    </recommendedName>
</protein>